<reference evidence="1 2" key="1">
    <citation type="journal article" date="2014" name="Genome Biol. Evol.">
        <title>The genome of the myxosporean Thelohanellus kitauei shows adaptations to nutrient acquisition within its fish host.</title>
        <authorList>
            <person name="Yang Y."/>
            <person name="Xiong J."/>
            <person name="Zhou Z."/>
            <person name="Huo F."/>
            <person name="Miao W."/>
            <person name="Ran C."/>
            <person name="Liu Y."/>
            <person name="Zhang J."/>
            <person name="Feng J."/>
            <person name="Wang M."/>
            <person name="Wang M."/>
            <person name="Wang L."/>
            <person name="Yao B."/>
        </authorList>
    </citation>
    <scope>NUCLEOTIDE SEQUENCE [LARGE SCALE GENOMIC DNA]</scope>
    <source>
        <strain evidence="1">Wuqing</strain>
    </source>
</reference>
<sequence length="108" mass="12504">MSSSYNTSGRLNERNSRVVTLGQMPNGCRTDLLSQLRVSRLKPINTCYLAQSFGKSKTCDLVVRRRVPVVRRVREMIKSLEKHYSVFLGVSYTEIAQRNPSMYHMKIY</sequence>
<organism evidence="1 2">
    <name type="scientific">Thelohanellus kitauei</name>
    <name type="common">Myxosporean</name>
    <dbReference type="NCBI Taxonomy" id="669202"/>
    <lineage>
        <taxon>Eukaryota</taxon>
        <taxon>Metazoa</taxon>
        <taxon>Cnidaria</taxon>
        <taxon>Myxozoa</taxon>
        <taxon>Myxosporea</taxon>
        <taxon>Bivalvulida</taxon>
        <taxon>Platysporina</taxon>
        <taxon>Myxobolidae</taxon>
        <taxon>Thelohanellus</taxon>
    </lineage>
</organism>
<evidence type="ECO:0000313" key="2">
    <source>
        <dbReference type="Proteomes" id="UP000031668"/>
    </source>
</evidence>
<keyword evidence="2" id="KW-1185">Reference proteome</keyword>
<evidence type="ECO:0000313" key="1">
    <source>
        <dbReference type="EMBL" id="KII69053.1"/>
    </source>
</evidence>
<gene>
    <name evidence="1" type="ORF">RF11_09867</name>
</gene>
<protein>
    <submittedName>
        <fullName evidence="1">Uncharacterized protein</fullName>
    </submittedName>
</protein>
<dbReference type="Proteomes" id="UP000031668">
    <property type="component" value="Unassembled WGS sequence"/>
</dbReference>
<dbReference type="AlphaFoldDB" id="A0A0C2JIA7"/>
<comment type="caution">
    <text evidence="1">The sequence shown here is derived from an EMBL/GenBank/DDBJ whole genome shotgun (WGS) entry which is preliminary data.</text>
</comment>
<accession>A0A0C2JIA7</accession>
<proteinExistence type="predicted"/>
<name>A0A0C2JIA7_THEKT</name>
<dbReference type="EMBL" id="JWZT01002623">
    <property type="protein sequence ID" value="KII69053.1"/>
    <property type="molecule type" value="Genomic_DNA"/>
</dbReference>